<evidence type="ECO:0000313" key="4">
    <source>
        <dbReference type="Proteomes" id="UP000483839"/>
    </source>
</evidence>
<protein>
    <submittedName>
        <fullName evidence="3">CPBP family intramembrane metalloprotease</fullName>
    </submittedName>
</protein>
<accession>A0A6L6G6K8</accession>
<dbReference type="InterPro" id="IPR003675">
    <property type="entry name" value="Rce1/LyrA-like_dom"/>
</dbReference>
<dbReference type="InterPro" id="IPR052710">
    <property type="entry name" value="CAAX_protease"/>
</dbReference>
<comment type="caution">
    <text evidence="3">The sequence shown here is derived from an EMBL/GenBank/DDBJ whole genome shotgun (WGS) entry which is preliminary data.</text>
</comment>
<evidence type="ECO:0000256" key="1">
    <source>
        <dbReference type="ARBA" id="ARBA00009067"/>
    </source>
</evidence>
<dbReference type="GO" id="GO:0008237">
    <property type="term" value="F:metallopeptidase activity"/>
    <property type="evidence" value="ECO:0007669"/>
    <property type="project" value="UniProtKB-KW"/>
</dbReference>
<keyword evidence="3" id="KW-0645">Protease</keyword>
<gene>
    <name evidence="3" type="ORF">GKS16_01820</name>
</gene>
<feature type="domain" description="CAAX prenyl protease 2/Lysostaphin resistance protein A-like" evidence="2">
    <location>
        <begin position="116"/>
        <end position="204"/>
    </location>
</feature>
<dbReference type="PANTHER" id="PTHR36435">
    <property type="entry name" value="SLR1288 PROTEIN"/>
    <property type="match status" value="1"/>
</dbReference>
<dbReference type="RefSeq" id="WP_154591190.1">
    <property type="nucleotide sequence ID" value="NZ_JADFAX010000017.1"/>
</dbReference>
<evidence type="ECO:0000259" key="2">
    <source>
        <dbReference type="Pfam" id="PF02517"/>
    </source>
</evidence>
<dbReference type="AlphaFoldDB" id="A0A6L6G6K8"/>
<name>A0A6L6G6K8_STRUB</name>
<dbReference type="EMBL" id="WLXI01000009">
    <property type="protein sequence ID" value="MTD01023.1"/>
    <property type="molecule type" value="Genomic_DNA"/>
</dbReference>
<comment type="similarity">
    <text evidence="1">Belongs to the UPF0177 family.</text>
</comment>
<keyword evidence="3" id="KW-0482">Metalloprotease</keyword>
<organism evidence="3 4">
    <name type="scientific">Streptococcus uberis</name>
    <dbReference type="NCBI Taxonomy" id="1349"/>
    <lineage>
        <taxon>Bacteria</taxon>
        <taxon>Bacillati</taxon>
        <taxon>Bacillota</taxon>
        <taxon>Bacilli</taxon>
        <taxon>Lactobacillales</taxon>
        <taxon>Streptococcaceae</taxon>
        <taxon>Streptococcus</taxon>
    </lineage>
</organism>
<evidence type="ECO:0000313" key="3">
    <source>
        <dbReference type="EMBL" id="MTD01023.1"/>
    </source>
</evidence>
<keyword evidence="3" id="KW-0378">Hydrolase</keyword>
<dbReference type="GO" id="GO:0080120">
    <property type="term" value="P:CAAX-box protein maturation"/>
    <property type="evidence" value="ECO:0007669"/>
    <property type="project" value="UniProtKB-ARBA"/>
</dbReference>
<reference evidence="3 4" key="1">
    <citation type="submission" date="2019-11" db="EMBL/GenBank/DDBJ databases">
        <title>Streptococcus uberis isolated from clinical mastitis cases on a southeastern Queensland dairy.</title>
        <authorList>
            <person name="Workentine M.L."/>
            <person name="Price R."/>
            <person name="Olchowy T."/>
        </authorList>
    </citation>
    <scope>NUCLEOTIDE SEQUENCE [LARGE SCALE GENOMIC DNA]</scope>
    <source>
        <strain evidence="3 4">OLC4459-A17</strain>
    </source>
</reference>
<proteinExistence type="inferred from homology"/>
<dbReference type="GO" id="GO:0004175">
    <property type="term" value="F:endopeptidase activity"/>
    <property type="evidence" value="ECO:0007669"/>
    <property type="project" value="UniProtKB-ARBA"/>
</dbReference>
<sequence length="217" mass="24178">METVLTKLKWLFMAIGILVVEQAPMLFMKKGQPLWQVIALTGVMLLVVLASLWIAQKLGFFSKDQEKAHDNAILWIGLGFVALTAVKLFGGIFLYLQHGADANTVNQAALEKAGLHPILLFTLAAIVAPVVEELIFRGLLFGKLFGHKSIIGLLFSSFLFGLIHMPSDFGSWFIYGGMGLVLGFVYYKTDKLHYTMWIHFLNNGIAVVLMLIMQQMT</sequence>
<dbReference type="GO" id="GO:0006508">
    <property type="term" value="P:proteolysis"/>
    <property type="evidence" value="ECO:0007669"/>
    <property type="project" value="UniProtKB-KW"/>
</dbReference>
<dbReference type="Proteomes" id="UP000483839">
    <property type="component" value="Unassembled WGS sequence"/>
</dbReference>
<dbReference type="PANTHER" id="PTHR36435:SF1">
    <property type="entry name" value="CAAX AMINO TERMINAL PROTEASE FAMILY PROTEIN"/>
    <property type="match status" value="1"/>
</dbReference>
<dbReference type="Pfam" id="PF02517">
    <property type="entry name" value="Rce1-like"/>
    <property type="match status" value="1"/>
</dbReference>